<dbReference type="Proteomes" id="UP000651208">
    <property type="component" value="Unassembled WGS sequence"/>
</dbReference>
<dbReference type="InterPro" id="IPR028965">
    <property type="entry name" value="Imm7"/>
</dbReference>
<dbReference type="Pfam" id="PF15585">
    <property type="entry name" value="Imm7"/>
    <property type="match status" value="1"/>
</dbReference>
<keyword evidence="2" id="KW-1185">Reference proteome</keyword>
<name>A0ABR7R114_9GAMM</name>
<evidence type="ECO:0008006" key="3">
    <source>
        <dbReference type="Google" id="ProtNLM"/>
    </source>
</evidence>
<accession>A0ABR7R114</accession>
<comment type="caution">
    <text evidence="1">The sequence shown here is derived from an EMBL/GenBank/DDBJ whole genome shotgun (WGS) entry which is preliminary data.</text>
</comment>
<dbReference type="RefSeq" id="WP_187756415.1">
    <property type="nucleotide sequence ID" value="NZ_JABURY010000021.1"/>
</dbReference>
<organism evidence="1 2">
    <name type="scientific">Frischella japonica</name>
    <dbReference type="NCBI Taxonomy" id="2741544"/>
    <lineage>
        <taxon>Bacteria</taxon>
        <taxon>Pseudomonadati</taxon>
        <taxon>Pseudomonadota</taxon>
        <taxon>Gammaproteobacteria</taxon>
        <taxon>Orbales</taxon>
        <taxon>Orbaceae</taxon>
        <taxon>Frischella</taxon>
    </lineage>
</organism>
<sequence>MVEYYGWINLRDSTYESDDKEMNIVLSKLYSYISKYKLNDISGLVNLHKVNGSYQLLVTGNTNHLSQDVIDIFNLCEFIAEIAKGSYGLLYIRNDESEDAFNEFEVFVLARGKIKKEKDPFLSPCIPVIEDDEE</sequence>
<protein>
    <recommendedName>
        <fullName evidence="3">Immunity protein 7</fullName>
    </recommendedName>
</protein>
<evidence type="ECO:0000313" key="1">
    <source>
        <dbReference type="EMBL" id="MBC9131988.1"/>
    </source>
</evidence>
<proteinExistence type="predicted"/>
<gene>
    <name evidence="1" type="ORF">FcAc13_11825</name>
</gene>
<dbReference type="EMBL" id="JABURY010000021">
    <property type="protein sequence ID" value="MBC9131988.1"/>
    <property type="molecule type" value="Genomic_DNA"/>
</dbReference>
<evidence type="ECO:0000313" key="2">
    <source>
        <dbReference type="Proteomes" id="UP000651208"/>
    </source>
</evidence>
<reference evidence="1 2" key="1">
    <citation type="submission" date="2020-06" db="EMBL/GenBank/DDBJ databases">
        <title>Frischella cerana isolated from Apis cerana gut homogenate.</title>
        <authorList>
            <person name="Wolter L.A."/>
            <person name="Suenami S."/>
            <person name="Miyazaki R."/>
        </authorList>
    </citation>
    <scope>NUCLEOTIDE SEQUENCE [LARGE SCALE GENOMIC DNA]</scope>
    <source>
        <strain evidence="1 2">Ac13</strain>
    </source>
</reference>